<name>A0A1I1E4Q1_BREAD</name>
<reference evidence="3" key="1">
    <citation type="submission" date="2016-10" db="EMBL/GenBank/DDBJ databases">
        <authorList>
            <person name="Varghese N."/>
            <person name="Submissions S."/>
        </authorList>
    </citation>
    <scope>NUCLEOTIDE SEQUENCE [LARGE SCALE GENOMIC DNA]</scope>
    <source>
        <strain evidence="3">ATCC 43811</strain>
    </source>
</reference>
<proteinExistence type="predicted"/>
<sequence length="241" mass="26454">MERLYTLAVLVLAISPAFSAVGAHNFVIKAGGGLSASTTQPLEYLDGKKRPEVEIQQETTTFVGGVIAVDLGYQFFGTKNSVVQGVDALIGFGMNFDTMLTIAERKLPPGLGARLDIPYGYISSTYSVGRQFDNAKLMFDILGINLAIGNMTLHSSEYDEYHSTEAGGVFHVGINLPIGTQYIMNNGFVIGFRHSLNFLFPAYNNKDGDNFLNEKVNNKTLRAINYINYNLIVSFGYMFGK</sequence>
<keyword evidence="3" id="KW-1185">Reference proteome</keyword>
<protein>
    <recommendedName>
        <fullName evidence="4">Outer membrane protein beta-barrel domain-containing protein</fullName>
    </recommendedName>
</protein>
<feature type="signal peptide" evidence="1">
    <location>
        <begin position="1"/>
        <end position="19"/>
    </location>
</feature>
<dbReference type="AlphaFoldDB" id="A0A1I1E4Q1"/>
<evidence type="ECO:0000313" key="2">
    <source>
        <dbReference type="EMBL" id="SFB82141.1"/>
    </source>
</evidence>
<accession>A0A1I1E4Q1</accession>
<keyword evidence="1" id="KW-0732">Signal</keyword>
<evidence type="ECO:0000313" key="3">
    <source>
        <dbReference type="Proteomes" id="UP000240042"/>
    </source>
</evidence>
<evidence type="ECO:0000256" key="1">
    <source>
        <dbReference type="SAM" id="SignalP"/>
    </source>
</evidence>
<dbReference type="EMBL" id="FOKY01000007">
    <property type="protein sequence ID" value="SFB82141.1"/>
    <property type="molecule type" value="Genomic_DNA"/>
</dbReference>
<organism evidence="2 3">
    <name type="scientific">Brevinema andersonii</name>
    <dbReference type="NCBI Taxonomy" id="34097"/>
    <lineage>
        <taxon>Bacteria</taxon>
        <taxon>Pseudomonadati</taxon>
        <taxon>Spirochaetota</taxon>
        <taxon>Spirochaetia</taxon>
        <taxon>Brevinematales</taxon>
        <taxon>Brevinemataceae</taxon>
        <taxon>Brevinema</taxon>
    </lineage>
</organism>
<dbReference type="RefSeq" id="WP_092319142.1">
    <property type="nucleotide sequence ID" value="NZ_FOKY01000007.1"/>
</dbReference>
<evidence type="ECO:0008006" key="4">
    <source>
        <dbReference type="Google" id="ProtNLM"/>
    </source>
</evidence>
<feature type="chain" id="PRO_5015196359" description="Outer membrane protein beta-barrel domain-containing protein" evidence="1">
    <location>
        <begin position="20"/>
        <end position="241"/>
    </location>
</feature>
<dbReference type="Proteomes" id="UP000240042">
    <property type="component" value="Unassembled WGS sequence"/>
</dbReference>
<gene>
    <name evidence="2" type="ORF">SAMN02745150_00946</name>
</gene>